<evidence type="ECO:0000313" key="2">
    <source>
        <dbReference type="Proteomes" id="UP000003457"/>
    </source>
</evidence>
<name>A0AB72Z5U0_9BIFI</name>
<evidence type="ECO:0000313" key="1">
    <source>
        <dbReference type="EMBL" id="EFO78857.1"/>
    </source>
</evidence>
<organism evidence="1 2">
    <name type="scientific">Bifidobacterium dentium JCVIHMP022</name>
    <dbReference type="NCBI Taxonomy" id="553191"/>
    <lineage>
        <taxon>Bacteria</taxon>
        <taxon>Bacillati</taxon>
        <taxon>Actinomycetota</taxon>
        <taxon>Actinomycetes</taxon>
        <taxon>Bifidobacteriales</taxon>
        <taxon>Bifidobacteriaceae</taxon>
        <taxon>Bifidobacterium</taxon>
    </lineage>
</organism>
<gene>
    <name evidence="1" type="ORF">HMPREF9003_0016</name>
</gene>
<accession>A0AB72Z5U0</accession>
<reference evidence="1 2" key="1">
    <citation type="submission" date="2010-10" db="EMBL/GenBank/DDBJ databases">
        <authorList>
            <person name="Durkin A.S."/>
            <person name="Madupu R."/>
            <person name="Torralba M."/>
            <person name="Gillis M."/>
            <person name="Methe B."/>
            <person name="Sutton G."/>
            <person name="Nelson K.E."/>
        </authorList>
    </citation>
    <scope>NUCLEOTIDE SEQUENCE [LARGE SCALE GENOMIC DNA]</scope>
    <source>
        <strain evidence="1 2">JCVIHMP022</strain>
    </source>
</reference>
<comment type="caution">
    <text evidence="1">The sequence shown here is derived from an EMBL/GenBank/DDBJ whole genome shotgun (WGS) entry which is preliminary data.</text>
</comment>
<protein>
    <submittedName>
        <fullName evidence="1">Uncharacterized protein</fullName>
    </submittedName>
</protein>
<dbReference type="AlphaFoldDB" id="A0AB72Z5U0"/>
<dbReference type="Proteomes" id="UP000003457">
    <property type="component" value="Unassembled WGS sequence"/>
</dbReference>
<dbReference type="EMBL" id="AEHJ01000002">
    <property type="protein sequence ID" value="EFO78857.1"/>
    <property type="molecule type" value="Genomic_DNA"/>
</dbReference>
<sequence length="47" mass="4772">MIRQLLVGMPRGVALPDGRDIGGYSLYKPATEGQADAGGMTVGGPTP</sequence>
<proteinExistence type="predicted"/>